<organism evidence="1 2">
    <name type="scientific">Vibrio aquimaris</name>
    <dbReference type="NCBI Taxonomy" id="2587862"/>
    <lineage>
        <taxon>Bacteria</taxon>
        <taxon>Pseudomonadati</taxon>
        <taxon>Pseudomonadota</taxon>
        <taxon>Gammaproteobacteria</taxon>
        <taxon>Vibrionales</taxon>
        <taxon>Vibrionaceae</taxon>
        <taxon>Vibrio</taxon>
    </lineage>
</organism>
<evidence type="ECO:0000313" key="2">
    <source>
        <dbReference type="Proteomes" id="UP000326936"/>
    </source>
</evidence>
<reference evidence="1 2" key="1">
    <citation type="submission" date="2019-10" db="EMBL/GenBank/DDBJ databases">
        <title>Complete genome sequence of Vibrio sp. strain THAF100, isolated from non-filtered water from the water column of tank 6 of a marine aquarium containing stony-coral fragments. Water maintained at 26 degree C.</title>
        <authorList>
            <person name="Ruckert C."/>
            <person name="Franco A."/>
            <person name="Kalinowski J."/>
            <person name="Glaeser S."/>
        </authorList>
    </citation>
    <scope>NUCLEOTIDE SEQUENCE [LARGE SCALE GENOMIC DNA]</scope>
    <source>
        <strain evidence="1 2">THAF100</strain>
    </source>
</reference>
<gene>
    <name evidence="1" type="ORF">FIV01_11390</name>
</gene>
<dbReference type="Proteomes" id="UP000326936">
    <property type="component" value="Chromosome"/>
</dbReference>
<proteinExistence type="predicted"/>
<name>A0A5P9CLB9_9VIBR</name>
<keyword evidence="2" id="KW-1185">Reference proteome</keyword>
<evidence type="ECO:0000313" key="1">
    <source>
        <dbReference type="EMBL" id="QFT27035.1"/>
    </source>
</evidence>
<protein>
    <submittedName>
        <fullName evidence="1">Uncharacterized protein</fullName>
    </submittedName>
</protein>
<sequence>MKYHEMTKSYVFREFECGLSVEQAAMLCLKSVRTFQEWDKGKEIPKECRRLKRNQCRLELSYNKE</sequence>
<accession>A0A5P9CLB9</accession>
<dbReference type="EMBL" id="CP045350">
    <property type="protein sequence ID" value="QFT27035.1"/>
    <property type="molecule type" value="Genomic_DNA"/>
</dbReference>
<dbReference type="AlphaFoldDB" id="A0A5P9CLB9"/>
<dbReference type="KEGG" id="vaq:FIV01_11390"/>